<comment type="caution">
    <text evidence="1">The sequence shown here is derived from an EMBL/GenBank/DDBJ whole genome shotgun (WGS) entry which is preliminary data.</text>
</comment>
<sequence>MDELFTVEIHHQGHFVENPVRYVEGFVNHVDDCDPEKWSKLEVEDIVERLGYPKHKLLWYRIPGLGLEEGLRVIGTNKDAMNMTTVVKGHEQIEVYVEHIVDEVDEHVIGLQALLAPEIAEGVEMHDILIQDDKVYFNSDSDDSVLDIDYPLSDDSDYDDLFDKRTEKKDQTKIDELFGSDIEMEYGANKDDQSKNDNDEAMKSDYESEELISGKDSSETENEDEEMNETTRLSKFEIFKSPERAEHLRFVMGMLFSSLQQFKTAITEYAVRGGYGIKFKKNDRSRVRAVCEFKCPWKALCSKVPRQETYQIKTYEPKHRWNRNYKNVRLNSKFLAGKLVKKISRSKAYRAKRRALELVEGSHKEQYAKLWDYCNELKRSNPGSNIKMQVVGFEVGDAQVERAGAQKNPTFKRLYVCFDACKRGFAACRLVIGIDGCHLKGPYGGILLSAVGRDPNEEYFPLAFAVVEAENKDSWTWFLTLLFEDVGNDRTYTFTSDQQKGLDLTLKDLQPSGEHRFCCRHLYNNLRKKHPGLLIKEFFWKGAYSGYEEQFKRAMTELMKVDGAAHKWVQGVPVQVWSRHAFSGNSKTDTLLNNLCEGFNSTILEAREKPIISMVEDIRIYLMLRFHKNRTLIETVEGVLCPVIQKRLNKEITYSGKWTPLWSGDLKFEVKGFFDTFTIDLEECSYRKWLLTESVCPIDWSNKWAKPLGSNWAPSNLATTSKKTNWQAKETEEERELDEAKKGAKLRRSGITVVCKRCGRTGDNRRTCKGLVGGNKDLPGESSSQATQTQGLRVDKTIVPMGGQKQARKGGPKGAPKAGPRGGPQQTPKAGPKKAPNSCSYGPPQNSIPANLTQPPATNVTSSVAQPPTSIPSSNSAPPGDTKTRKTTTQAPYKGLKRTRISNVRLLDLHDW</sequence>
<evidence type="ECO:0000313" key="1">
    <source>
        <dbReference type="EMBL" id="KAH7849908.1"/>
    </source>
</evidence>
<organism evidence="1 2">
    <name type="scientific">Vaccinium darrowii</name>
    <dbReference type="NCBI Taxonomy" id="229202"/>
    <lineage>
        <taxon>Eukaryota</taxon>
        <taxon>Viridiplantae</taxon>
        <taxon>Streptophyta</taxon>
        <taxon>Embryophyta</taxon>
        <taxon>Tracheophyta</taxon>
        <taxon>Spermatophyta</taxon>
        <taxon>Magnoliopsida</taxon>
        <taxon>eudicotyledons</taxon>
        <taxon>Gunneridae</taxon>
        <taxon>Pentapetalae</taxon>
        <taxon>asterids</taxon>
        <taxon>Ericales</taxon>
        <taxon>Ericaceae</taxon>
        <taxon>Vaccinioideae</taxon>
        <taxon>Vaccinieae</taxon>
        <taxon>Vaccinium</taxon>
    </lineage>
</organism>
<name>A0ACB7YA51_9ERIC</name>
<reference evidence="1 2" key="1">
    <citation type="journal article" date="2021" name="Hortic Res">
        <title>High-quality reference genome and annotation aids understanding of berry development for evergreen blueberry (Vaccinium darrowii).</title>
        <authorList>
            <person name="Yu J."/>
            <person name="Hulse-Kemp A.M."/>
            <person name="Babiker E."/>
            <person name="Staton M."/>
        </authorList>
    </citation>
    <scope>NUCLEOTIDE SEQUENCE [LARGE SCALE GENOMIC DNA]</scope>
    <source>
        <strain evidence="2">cv. NJ 8807/NJ 8810</strain>
        <tissue evidence="1">Young leaf</tissue>
    </source>
</reference>
<gene>
    <name evidence="1" type="ORF">Vadar_024820</name>
</gene>
<keyword evidence="2" id="KW-1185">Reference proteome</keyword>
<accession>A0ACB7YA51</accession>
<protein>
    <submittedName>
        <fullName evidence="1">Uncharacterized protein</fullName>
    </submittedName>
</protein>
<evidence type="ECO:0000313" key="2">
    <source>
        <dbReference type="Proteomes" id="UP000828048"/>
    </source>
</evidence>
<proteinExistence type="predicted"/>
<dbReference type="Proteomes" id="UP000828048">
    <property type="component" value="Chromosome 7"/>
</dbReference>
<dbReference type="EMBL" id="CM037157">
    <property type="protein sequence ID" value="KAH7849908.1"/>
    <property type="molecule type" value="Genomic_DNA"/>
</dbReference>